<accession>A0LH84</accession>
<dbReference type="OrthoDB" id="5379060at2"/>
<dbReference type="STRING" id="335543.Sfum_1093"/>
<dbReference type="InterPro" id="IPR009558">
    <property type="entry name" value="DUF1175"/>
</dbReference>
<dbReference type="Proteomes" id="UP000001784">
    <property type="component" value="Chromosome"/>
</dbReference>
<dbReference type="RefSeq" id="WP_011697957.1">
    <property type="nucleotide sequence ID" value="NC_008554.1"/>
</dbReference>
<evidence type="ECO:0000313" key="4">
    <source>
        <dbReference type="Proteomes" id="UP000001784"/>
    </source>
</evidence>
<dbReference type="eggNOG" id="COG3234">
    <property type="taxonomic scope" value="Bacteria"/>
</dbReference>
<dbReference type="Gene3D" id="3.90.1720.10">
    <property type="entry name" value="endopeptidase domain like (from Nostoc punctiforme)"/>
    <property type="match status" value="1"/>
</dbReference>
<organism evidence="3 4">
    <name type="scientific">Syntrophobacter fumaroxidans (strain DSM 10017 / MPOB)</name>
    <dbReference type="NCBI Taxonomy" id="335543"/>
    <lineage>
        <taxon>Bacteria</taxon>
        <taxon>Pseudomonadati</taxon>
        <taxon>Thermodesulfobacteriota</taxon>
        <taxon>Syntrophobacteria</taxon>
        <taxon>Syntrophobacterales</taxon>
        <taxon>Syntrophobacteraceae</taxon>
        <taxon>Syntrophobacter</taxon>
    </lineage>
</organism>
<evidence type="ECO:0000259" key="2">
    <source>
        <dbReference type="Pfam" id="PF09906"/>
    </source>
</evidence>
<feature type="compositionally biased region" description="Polar residues" evidence="1">
    <location>
        <begin position="1"/>
        <end position="11"/>
    </location>
</feature>
<proteinExistence type="predicted"/>
<reference evidence="3 4" key="1">
    <citation type="submission" date="2006-10" db="EMBL/GenBank/DDBJ databases">
        <title>Complete sequence of Syntrophobacter fumaroxidans MPOB.</title>
        <authorList>
            <consortium name="US DOE Joint Genome Institute"/>
            <person name="Copeland A."/>
            <person name="Lucas S."/>
            <person name="Lapidus A."/>
            <person name="Barry K."/>
            <person name="Detter J.C."/>
            <person name="Glavina del Rio T."/>
            <person name="Hammon N."/>
            <person name="Israni S."/>
            <person name="Pitluck S."/>
            <person name="Goltsman E.G."/>
            <person name="Martinez M."/>
            <person name="Schmutz J."/>
            <person name="Larimer F."/>
            <person name="Land M."/>
            <person name="Hauser L."/>
            <person name="Kyrpides N."/>
            <person name="Kim E."/>
            <person name="Boone D.R."/>
            <person name="Brockman F."/>
            <person name="Culley D."/>
            <person name="Ferry J."/>
            <person name="Gunsalus R."/>
            <person name="McInerney M.J."/>
            <person name="Morrison M."/>
            <person name="Plugge C."/>
            <person name="Rohlin L."/>
            <person name="Scholten J."/>
            <person name="Sieber J."/>
            <person name="Stams A.J.M."/>
            <person name="Worm P."/>
            <person name="Henstra A.M."/>
            <person name="Richardson P."/>
        </authorList>
    </citation>
    <scope>NUCLEOTIDE SEQUENCE [LARGE SCALE GENOMIC DNA]</scope>
    <source>
        <strain evidence="4">DSM 10017 / MPOB</strain>
    </source>
</reference>
<evidence type="ECO:0000313" key="3">
    <source>
        <dbReference type="EMBL" id="ABK16786.1"/>
    </source>
</evidence>
<keyword evidence="4" id="KW-1185">Reference proteome</keyword>
<dbReference type="InParanoid" id="A0LH84"/>
<dbReference type="InterPro" id="IPR013783">
    <property type="entry name" value="Ig-like_fold"/>
</dbReference>
<protein>
    <recommendedName>
        <fullName evidence="2">DUF2135 domain-containing protein</fullName>
    </recommendedName>
</protein>
<sequence precursor="true">MSNSLQSSIHHNSPESRIRYGSLKSPVCSSHGRPDGAPKPPWDRHNSPDPPVCLNRLESRACFKRPKWPTCFRRLKPLIGCNPLVPLLCCAGLLLCLAAPVYGTPSDDPEVLAHRGKPIAGEGTEMPVLTLARPEGGWTTSMQVEVAGSCSDPTADPIAANINGVRYYIRTKDGRFSRKFPAARGRNTVIVECANKAGVARATASVEAMINPIPLKVVLTSDTDSVYTDLHVYEPDKTHVYWAKTDSPSGGLFFLNQQDGSFDLAGFGPYIYAHPAPPAGVFRIDVNYWPGGAVQHTLANLDIITDEGLPSESRKRVRTPLARPGETRTLAYVVIRGNNQAPRIYVPSQDPESDMPPEVVEYKRRGEPREEDEYAYLAPSDERAVRESVTRLALFQARKLSRRWEERQRDCSGLVRFAYREAIEVRSPKQQQKLGIPATLHLPPVSPLSRRLFPRYPFIWQTGYESDGKPRFGPFADAETLVGFNFRKKARSLDAASSGDLLVFRKSFEDDQPYHLMIFVEDRPENLAVYHNGERGEEAQVRVVRMSDLMRSPDPVWLPGADNPHFLGVYEWNRIKPGNRKTS</sequence>
<feature type="domain" description="DUF2135" evidence="2">
    <location>
        <begin position="277"/>
        <end position="321"/>
    </location>
</feature>
<feature type="region of interest" description="Disordered" evidence="1">
    <location>
        <begin position="1"/>
        <end position="47"/>
    </location>
</feature>
<dbReference type="eggNOG" id="COG4676">
    <property type="taxonomic scope" value="Bacteria"/>
</dbReference>
<name>A0LH84_SYNFM</name>
<dbReference type="Gene3D" id="2.60.40.10">
    <property type="entry name" value="Immunoglobulins"/>
    <property type="match status" value="1"/>
</dbReference>
<dbReference type="EMBL" id="CP000478">
    <property type="protein sequence ID" value="ABK16786.1"/>
    <property type="molecule type" value="Genomic_DNA"/>
</dbReference>
<dbReference type="HOGENOM" id="CLU_467618_0_0_7"/>
<dbReference type="Pfam" id="PF06672">
    <property type="entry name" value="DUF1175"/>
    <property type="match status" value="1"/>
</dbReference>
<dbReference type="KEGG" id="sfu:Sfum_1093"/>
<dbReference type="Pfam" id="PF09906">
    <property type="entry name" value="DUF2135"/>
    <property type="match status" value="1"/>
</dbReference>
<gene>
    <name evidence="3" type="ordered locus">Sfum_1093</name>
</gene>
<dbReference type="InterPro" id="IPR019220">
    <property type="entry name" value="DUF2135"/>
</dbReference>
<dbReference type="AlphaFoldDB" id="A0LH84"/>
<feature type="compositionally biased region" description="Basic and acidic residues" evidence="1">
    <location>
        <begin position="32"/>
        <end position="47"/>
    </location>
</feature>
<evidence type="ECO:0000256" key="1">
    <source>
        <dbReference type="SAM" id="MobiDB-lite"/>
    </source>
</evidence>